<keyword evidence="1" id="KW-0812">Transmembrane</keyword>
<evidence type="ECO:0008006" key="3">
    <source>
        <dbReference type="Google" id="ProtNLM"/>
    </source>
</evidence>
<sequence>MTKSFILFDSDSLKDFHKRIFFSMLLFLFVYFVAIYRITQIMIIAPDDKIVQVNETLKERGKIFDRNGNLLATTI</sequence>
<reference evidence="2" key="1">
    <citation type="submission" date="2018-05" db="EMBL/GenBank/DDBJ databases">
        <authorList>
            <person name="Lanie J.A."/>
            <person name="Ng W.-L."/>
            <person name="Kazmierczak K.M."/>
            <person name="Andrzejewski T.M."/>
            <person name="Davidsen T.M."/>
            <person name="Wayne K.J."/>
            <person name="Tettelin H."/>
            <person name="Glass J.I."/>
            <person name="Rusch D."/>
            <person name="Podicherti R."/>
            <person name="Tsui H.-C.T."/>
            <person name="Winkler M.E."/>
        </authorList>
    </citation>
    <scope>NUCLEOTIDE SEQUENCE</scope>
</reference>
<proteinExistence type="predicted"/>
<evidence type="ECO:0000256" key="1">
    <source>
        <dbReference type="SAM" id="Phobius"/>
    </source>
</evidence>
<evidence type="ECO:0000313" key="2">
    <source>
        <dbReference type="EMBL" id="SVE34196.1"/>
    </source>
</evidence>
<name>A0A383CPA3_9ZZZZ</name>
<dbReference type="EMBL" id="UINC01210641">
    <property type="protein sequence ID" value="SVE34196.1"/>
    <property type="molecule type" value="Genomic_DNA"/>
</dbReference>
<protein>
    <recommendedName>
        <fullName evidence="3">Penicillin-binding protein dimerisation domain-containing protein</fullName>
    </recommendedName>
</protein>
<keyword evidence="1" id="KW-0472">Membrane</keyword>
<organism evidence="2">
    <name type="scientific">marine metagenome</name>
    <dbReference type="NCBI Taxonomy" id="408172"/>
    <lineage>
        <taxon>unclassified sequences</taxon>
        <taxon>metagenomes</taxon>
        <taxon>ecological metagenomes</taxon>
    </lineage>
</organism>
<feature type="transmembrane region" description="Helical" evidence="1">
    <location>
        <begin position="20"/>
        <end position="39"/>
    </location>
</feature>
<gene>
    <name evidence="2" type="ORF">METZ01_LOCUS487050</name>
</gene>
<dbReference type="AlphaFoldDB" id="A0A383CPA3"/>
<accession>A0A383CPA3</accession>
<feature type="non-terminal residue" evidence="2">
    <location>
        <position position="75"/>
    </location>
</feature>
<keyword evidence="1" id="KW-1133">Transmembrane helix</keyword>